<dbReference type="Proteomes" id="UP000315995">
    <property type="component" value="Chromosome"/>
</dbReference>
<dbReference type="CDD" id="cd02966">
    <property type="entry name" value="TlpA_like_family"/>
    <property type="match status" value="1"/>
</dbReference>
<dbReference type="InterPro" id="IPR000866">
    <property type="entry name" value="AhpC/TSA"/>
</dbReference>
<accession>A0A4Y6PX67</accession>
<dbReference type="PANTHER" id="PTHR42852:SF17">
    <property type="entry name" value="THIOREDOXIN-LIKE PROTEIN HI_1115"/>
    <property type="match status" value="1"/>
</dbReference>
<organism evidence="3 4">
    <name type="scientific">Persicimonas caeni</name>
    <dbReference type="NCBI Taxonomy" id="2292766"/>
    <lineage>
        <taxon>Bacteria</taxon>
        <taxon>Deltaproteobacteria</taxon>
        <taxon>Bradymonadales</taxon>
        <taxon>Bradymonadaceae</taxon>
        <taxon>Persicimonas</taxon>
    </lineage>
</organism>
<sequence>MARFTLICFLFVALLIPASAFAEVGPGDKPTYTATTLDGEKVSSTELRGKVVLVDFWATWCAPCKESFPFYSKLAKEYEDDLVVLAVSLDGSRKEARKFMEGKGYAFTVAWHPKHPVVKTFGPSIFPTSYLIDRNGVVRHVHTGFDDETRKQTENEVKALVGQ</sequence>
<dbReference type="PROSITE" id="PS51352">
    <property type="entry name" value="THIOREDOXIN_2"/>
    <property type="match status" value="1"/>
</dbReference>
<keyword evidence="1" id="KW-0732">Signal</keyword>
<feature type="domain" description="Thioredoxin" evidence="2">
    <location>
        <begin position="23"/>
        <end position="163"/>
    </location>
</feature>
<dbReference type="PROSITE" id="PS00194">
    <property type="entry name" value="THIOREDOXIN_1"/>
    <property type="match status" value="1"/>
</dbReference>
<dbReference type="OrthoDB" id="9813820at2"/>
<dbReference type="GO" id="GO:0016491">
    <property type="term" value="F:oxidoreductase activity"/>
    <property type="evidence" value="ECO:0007669"/>
    <property type="project" value="InterPro"/>
</dbReference>
<dbReference type="SUPFAM" id="SSF52833">
    <property type="entry name" value="Thioredoxin-like"/>
    <property type="match status" value="1"/>
</dbReference>
<accession>A0A5B8Y7V9</accession>
<reference evidence="3 4" key="1">
    <citation type="submission" date="2019-06" db="EMBL/GenBank/DDBJ databases">
        <title>Persicimonas caeni gen. nov., sp. nov., a predatory bacterium isolated from solar saltern.</title>
        <authorList>
            <person name="Wang S."/>
        </authorList>
    </citation>
    <scope>NUCLEOTIDE SEQUENCE [LARGE SCALE GENOMIC DNA]</scope>
    <source>
        <strain evidence="3 4">YN101</strain>
    </source>
</reference>
<dbReference type="InterPro" id="IPR050553">
    <property type="entry name" value="Thioredoxin_ResA/DsbE_sf"/>
</dbReference>
<dbReference type="InterPro" id="IPR036249">
    <property type="entry name" value="Thioredoxin-like_sf"/>
</dbReference>
<dbReference type="InterPro" id="IPR013766">
    <property type="entry name" value="Thioredoxin_domain"/>
</dbReference>
<dbReference type="RefSeq" id="WP_141199281.1">
    <property type="nucleotide sequence ID" value="NZ_CP041186.1"/>
</dbReference>
<gene>
    <name evidence="3" type="ORF">FIV42_19340</name>
</gene>
<dbReference type="PANTHER" id="PTHR42852">
    <property type="entry name" value="THIOL:DISULFIDE INTERCHANGE PROTEIN DSBE"/>
    <property type="match status" value="1"/>
</dbReference>
<feature type="signal peptide" evidence="1">
    <location>
        <begin position="1"/>
        <end position="22"/>
    </location>
</feature>
<evidence type="ECO:0000313" key="4">
    <source>
        <dbReference type="Proteomes" id="UP000315995"/>
    </source>
</evidence>
<evidence type="ECO:0000256" key="1">
    <source>
        <dbReference type="SAM" id="SignalP"/>
    </source>
</evidence>
<dbReference type="EMBL" id="CP041186">
    <property type="protein sequence ID" value="QDG52820.1"/>
    <property type="molecule type" value="Genomic_DNA"/>
</dbReference>
<feature type="chain" id="PRO_5030106612" evidence="1">
    <location>
        <begin position="23"/>
        <end position="163"/>
    </location>
</feature>
<evidence type="ECO:0000313" key="3">
    <source>
        <dbReference type="EMBL" id="QDG52820.1"/>
    </source>
</evidence>
<dbReference type="Gene3D" id="3.40.30.10">
    <property type="entry name" value="Glutaredoxin"/>
    <property type="match status" value="1"/>
</dbReference>
<proteinExistence type="predicted"/>
<dbReference type="AlphaFoldDB" id="A0A4Y6PX67"/>
<protein>
    <submittedName>
        <fullName evidence="3">TlpA family protein disulfide reductase</fullName>
    </submittedName>
</protein>
<name>A0A4Y6PX67_PERCE</name>
<dbReference type="InterPro" id="IPR017937">
    <property type="entry name" value="Thioredoxin_CS"/>
</dbReference>
<dbReference type="GO" id="GO:0016209">
    <property type="term" value="F:antioxidant activity"/>
    <property type="evidence" value="ECO:0007669"/>
    <property type="project" value="InterPro"/>
</dbReference>
<evidence type="ECO:0000259" key="2">
    <source>
        <dbReference type="PROSITE" id="PS51352"/>
    </source>
</evidence>
<dbReference type="Pfam" id="PF00578">
    <property type="entry name" value="AhpC-TSA"/>
    <property type="match status" value="1"/>
</dbReference>
<keyword evidence="4" id="KW-1185">Reference proteome</keyword>